<reference evidence="1 2" key="1">
    <citation type="submission" date="2016-05" db="EMBL/GenBank/DDBJ databases">
        <title>Genomic Taxonomy of the Vibrionaceae.</title>
        <authorList>
            <person name="Gomez-Gil B."/>
            <person name="Enciso-Ibarra J."/>
        </authorList>
    </citation>
    <scope>NUCLEOTIDE SEQUENCE [LARGE SCALE GENOMIC DNA]</scope>
    <source>
        <strain evidence="1 2">CAIM 1920</strain>
    </source>
</reference>
<comment type="caution">
    <text evidence="1">The sequence shown here is derived from an EMBL/GenBank/DDBJ whole genome shotgun (WGS) entry which is preliminary data.</text>
</comment>
<sequence>MVSPVNNFSMNRFPTENLWSSFAEKKAEPSTVEKPDADLRKHFWESLDNPSEWANKANGPRSPKLAAAFSGQYQQRNEKDQLIQQNSFDPDFWIPRERGPGDPPPHFIKADTVAEKPTAAALMLQKLASVFSGLYQQSNQNKV</sequence>
<evidence type="ECO:0000313" key="1">
    <source>
        <dbReference type="EMBL" id="ODA27851.1"/>
    </source>
</evidence>
<dbReference type="Proteomes" id="UP000094936">
    <property type="component" value="Unassembled WGS sequence"/>
</dbReference>
<gene>
    <name evidence="1" type="ORF">A8L45_23310</name>
</gene>
<organism evidence="1 2">
    <name type="scientific">Veronia pacifica</name>
    <dbReference type="NCBI Taxonomy" id="1080227"/>
    <lineage>
        <taxon>Bacteria</taxon>
        <taxon>Pseudomonadati</taxon>
        <taxon>Pseudomonadota</taxon>
        <taxon>Gammaproteobacteria</taxon>
        <taxon>Vibrionales</taxon>
        <taxon>Vibrionaceae</taxon>
        <taxon>Veronia</taxon>
    </lineage>
</organism>
<name>A0A1C3E3N0_9GAMM</name>
<dbReference type="EMBL" id="LYBM01000108">
    <property type="protein sequence ID" value="ODA27851.1"/>
    <property type="molecule type" value="Genomic_DNA"/>
</dbReference>
<proteinExistence type="predicted"/>
<dbReference type="AlphaFoldDB" id="A0A1C3E3N0"/>
<keyword evidence="2" id="KW-1185">Reference proteome</keyword>
<accession>A0A1C3E3N0</accession>
<protein>
    <submittedName>
        <fullName evidence="1">Uncharacterized protein</fullName>
    </submittedName>
</protein>
<evidence type="ECO:0000313" key="2">
    <source>
        <dbReference type="Proteomes" id="UP000094936"/>
    </source>
</evidence>